<evidence type="ECO:0000256" key="1">
    <source>
        <dbReference type="SAM" id="Phobius"/>
    </source>
</evidence>
<organism evidence="3 4">
    <name type="scientific">Vibrio qingdaonensis</name>
    <dbReference type="NCBI Taxonomy" id="2829491"/>
    <lineage>
        <taxon>Bacteria</taxon>
        <taxon>Pseudomonadati</taxon>
        <taxon>Pseudomonadota</taxon>
        <taxon>Gammaproteobacteria</taxon>
        <taxon>Vibrionales</taxon>
        <taxon>Vibrionaceae</taxon>
        <taxon>Vibrio</taxon>
    </lineage>
</organism>
<dbReference type="Proteomes" id="UP001155587">
    <property type="component" value="Unassembled WGS sequence"/>
</dbReference>
<feature type="transmembrane region" description="Helical" evidence="1">
    <location>
        <begin position="20"/>
        <end position="36"/>
    </location>
</feature>
<comment type="caution">
    <text evidence="3">The sequence shown here is derived from an EMBL/GenBank/DDBJ whole genome shotgun (WGS) entry which is preliminary data.</text>
</comment>
<dbReference type="InterPro" id="IPR002035">
    <property type="entry name" value="VWF_A"/>
</dbReference>
<keyword evidence="1" id="KW-0472">Membrane</keyword>
<protein>
    <submittedName>
        <fullName evidence="3">VWA domain-containing protein</fullName>
    </submittedName>
</protein>
<dbReference type="SUPFAM" id="SSF53300">
    <property type="entry name" value="vWA-like"/>
    <property type="match status" value="1"/>
</dbReference>
<keyword evidence="1" id="KW-0812">Transmembrane</keyword>
<dbReference type="InterPro" id="IPR036465">
    <property type="entry name" value="vWFA_dom_sf"/>
</dbReference>
<keyword evidence="4" id="KW-1185">Reference proteome</keyword>
<sequence length="574" mass="64599">MIDTQWLEQVITQFHFIRPLWLLAFIPMAVVFYVRWKQEANSEDSRFLPSHLRQALTIESQGWNNQLPLKMLILGTTLLIVVASGPTWQRQASPFGEDKASLMIVLDVSESMLQTDVAPNRLERAKHKIHDLLETRHGGRTGLVVYSGSAHLAMPTTQDNRVFAPFLAAIDPQIMPVAGKAAENSLPIIKQQLDGQPGSTVLLITDGATPATVKAFESEFASSSTQLLVLAMGNRDIVTNSPLDIVALKQLANAANGRLFQTSIDSSDIQALSRDIDTHMEINGESTMPWKDMGYGLLVPIALLMLLWFRKGWLVQWCLLIVLVVPTLTPTTAFANQDSLLQESAESSIETSSLETNGNEVMQTRTLMDKGYQWWMDLWFTQDQQGQRLFDQQRYLEAAQHYTKPQYKGVAYYYAMEYRLAHTEFVKMDSERGDYYAAIALARQREYLAARNMLRTVVESKTIDDNLRSNATQNLTVMESIIDEINRVSESQTNTTESMEESIELGDNPQTADGAEEMASGILMKKETLNANEILGSEALADKWLKRVEADPKQFLRAKFQLQYRDQMALGGSK</sequence>
<feature type="transmembrane region" description="Helical" evidence="1">
    <location>
        <begin position="314"/>
        <end position="335"/>
    </location>
</feature>
<dbReference type="InterPro" id="IPR011990">
    <property type="entry name" value="TPR-like_helical_dom_sf"/>
</dbReference>
<accession>A0A9X3CL88</accession>
<keyword evidence="1" id="KW-1133">Transmembrane helix</keyword>
<proteinExistence type="predicted"/>
<evidence type="ECO:0000313" key="4">
    <source>
        <dbReference type="Proteomes" id="UP001155587"/>
    </source>
</evidence>
<dbReference type="PROSITE" id="PS50234">
    <property type="entry name" value="VWFA"/>
    <property type="match status" value="1"/>
</dbReference>
<feature type="domain" description="VWFA" evidence="2">
    <location>
        <begin position="101"/>
        <end position="280"/>
    </location>
</feature>
<dbReference type="Pfam" id="PF13519">
    <property type="entry name" value="VWA_2"/>
    <property type="match status" value="1"/>
</dbReference>
<evidence type="ECO:0000313" key="3">
    <source>
        <dbReference type="EMBL" id="MCW8345431.1"/>
    </source>
</evidence>
<dbReference type="EMBL" id="JAKRRY010000004">
    <property type="protein sequence ID" value="MCW8345431.1"/>
    <property type="molecule type" value="Genomic_DNA"/>
</dbReference>
<dbReference type="InterPro" id="IPR050768">
    <property type="entry name" value="UPF0353/GerABKA_families"/>
</dbReference>
<dbReference type="AlphaFoldDB" id="A0A9X3CL88"/>
<evidence type="ECO:0000259" key="2">
    <source>
        <dbReference type="PROSITE" id="PS50234"/>
    </source>
</evidence>
<dbReference type="SMART" id="SM00327">
    <property type="entry name" value="VWA"/>
    <property type="match status" value="1"/>
</dbReference>
<dbReference type="Gene3D" id="1.25.40.10">
    <property type="entry name" value="Tetratricopeptide repeat domain"/>
    <property type="match status" value="1"/>
</dbReference>
<reference evidence="3" key="1">
    <citation type="submission" date="2022-02" db="EMBL/GenBank/DDBJ databases">
        <title>Vibrio sp. nov, a new bacterium isolated from seawater.</title>
        <authorList>
            <person name="Yuan Y."/>
        </authorList>
    </citation>
    <scope>NUCLEOTIDE SEQUENCE</scope>
    <source>
        <strain evidence="3">ZSDZ65</strain>
    </source>
</reference>
<dbReference type="Gene3D" id="3.40.50.410">
    <property type="entry name" value="von Willebrand factor, type A domain"/>
    <property type="match status" value="1"/>
</dbReference>
<gene>
    <name evidence="3" type="ORF">MD535_05215</name>
</gene>
<dbReference type="RefSeq" id="WP_265673872.1">
    <property type="nucleotide sequence ID" value="NZ_JAKRRY010000004.1"/>
</dbReference>
<dbReference type="PANTHER" id="PTHR22550">
    <property type="entry name" value="SPORE GERMINATION PROTEIN"/>
    <property type="match status" value="1"/>
</dbReference>
<name>A0A9X3CL88_9VIBR</name>
<dbReference type="PANTHER" id="PTHR22550:SF14">
    <property type="entry name" value="VWFA DOMAIN-CONTAINING PROTEIN"/>
    <property type="match status" value="1"/>
</dbReference>